<accession>A0ABN8MAW0</accession>
<keyword evidence="8 12" id="KW-1133">Transmembrane helix</keyword>
<sequence length="464" mass="53513">MARRVCFKTPSINKRNRIVLNVSGQRFMTDKTSLMRHPNTLLGSHMLSCYFDEVRQEYFFDRDPHLFRYILNYYQSGKLHTSPDDCPLAFKDELDFFGIPLCELDDCCWFSTNTDEKEKHRCHYAIRRPSSVKAVRTAPGNYLTLKRRNSEPNEAISQQVYKEGSSRRLTHLSHLPLTSRPWMGKRRESSPRKHNHLVEGTRSTHSYEGVNSMDDCKNTWKCKINCHCSILRTHKILQKLLNFLYGVFIILSVVTTTIETIDCETGIKCLELYPDLFFAVDSTFVAVFSLEFLIRFALSKNRCAFMKNLFNIIDLLAILPYYVSLIATQFFNTDDVTLLITLRVLRVSRVMKLTRGSTRLQSFLYTLKNCSTDLLFLYFTFTLGILLFASVLYYVERTDNPKGFKSIPDSLWYTCVTMMTTGYGDVVPFTTLGKIIGGLCCVCGVVIMSLPIPIMQDKKVEVMG</sequence>
<evidence type="ECO:0000256" key="9">
    <source>
        <dbReference type="ARBA" id="ARBA00023065"/>
    </source>
</evidence>
<dbReference type="InterPro" id="IPR003968">
    <property type="entry name" value="K_chnl_volt-dep_Kv"/>
</dbReference>
<dbReference type="InterPro" id="IPR028325">
    <property type="entry name" value="VG_K_chnl"/>
</dbReference>
<feature type="transmembrane region" description="Helical" evidence="12">
    <location>
        <begin position="375"/>
        <end position="395"/>
    </location>
</feature>
<reference evidence="14 15" key="1">
    <citation type="submission" date="2022-05" db="EMBL/GenBank/DDBJ databases">
        <authorList>
            <consortium name="Genoscope - CEA"/>
            <person name="William W."/>
        </authorList>
    </citation>
    <scope>NUCLEOTIDE SEQUENCE [LARGE SCALE GENOMIC DNA]</scope>
</reference>
<feature type="domain" description="BTB" evidence="13">
    <location>
        <begin position="16"/>
        <end position="114"/>
    </location>
</feature>
<dbReference type="Pfam" id="PF02214">
    <property type="entry name" value="BTB_2"/>
    <property type="match status" value="1"/>
</dbReference>
<evidence type="ECO:0000256" key="4">
    <source>
        <dbReference type="ARBA" id="ARBA00022692"/>
    </source>
</evidence>
<evidence type="ECO:0000256" key="12">
    <source>
        <dbReference type="SAM" id="Phobius"/>
    </source>
</evidence>
<evidence type="ECO:0000256" key="2">
    <source>
        <dbReference type="ARBA" id="ARBA00022448"/>
    </source>
</evidence>
<protein>
    <recommendedName>
        <fullName evidence="13">BTB domain-containing protein</fullName>
    </recommendedName>
</protein>
<organism evidence="14 15">
    <name type="scientific">Porites evermanni</name>
    <dbReference type="NCBI Taxonomy" id="104178"/>
    <lineage>
        <taxon>Eukaryota</taxon>
        <taxon>Metazoa</taxon>
        <taxon>Cnidaria</taxon>
        <taxon>Anthozoa</taxon>
        <taxon>Hexacorallia</taxon>
        <taxon>Scleractinia</taxon>
        <taxon>Fungiina</taxon>
        <taxon>Poritidae</taxon>
        <taxon>Porites</taxon>
    </lineage>
</organism>
<keyword evidence="5" id="KW-0631">Potassium channel</keyword>
<gene>
    <name evidence="14" type="ORF">PEVE_00026877</name>
</gene>
<dbReference type="SMART" id="SM00225">
    <property type="entry name" value="BTB"/>
    <property type="match status" value="1"/>
</dbReference>
<dbReference type="InterPro" id="IPR011333">
    <property type="entry name" value="SKP1/BTB/POZ_sf"/>
</dbReference>
<dbReference type="PRINTS" id="PR01498">
    <property type="entry name" value="SHAWCHANNEL"/>
</dbReference>
<dbReference type="InterPro" id="IPR003131">
    <property type="entry name" value="T1-type_BTB"/>
</dbReference>
<evidence type="ECO:0000259" key="13">
    <source>
        <dbReference type="SMART" id="SM00225"/>
    </source>
</evidence>
<evidence type="ECO:0000256" key="8">
    <source>
        <dbReference type="ARBA" id="ARBA00022989"/>
    </source>
</evidence>
<dbReference type="SUPFAM" id="SSF54695">
    <property type="entry name" value="POZ domain"/>
    <property type="match status" value="1"/>
</dbReference>
<name>A0ABN8MAW0_9CNID</name>
<feature type="transmembrane region" description="Helical" evidence="12">
    <location>
        <begin position="278"/>
        <end position="298"/>
    </location>
</feature>
<dbReference type="InterPro" id="IPR000210">
    <property type="entry name" value="BTB/POZ_dom"/>
</dbReference>
<evidence type="ECO:0000256" key="1">
    <source>
        <dbReference type="ARBA" id="ARBA00004141"/>
    </source>
</evidence>
<keyword evidence="11" id="KW-0407">Ion channel</keyword>
<dbReference type="PANTHER" id="PTHR11537:SF105">
    <property type="entry name" value="POTASSIUM VOLTAGE-GATED CHANNEL PROTEIN SHAL"/>
    <property type="match status" value="1"/>
</dbReference>
<dbReference type="Pfam" id="PF00520">
    <property type="entry name" value="Ion_trans"/>
    <property type="match status" value="1"/>
</dbReference>
<dbReference type="Gene3D" id="1.20.120.350">
    <property type="entry name" value="Voltage-gated potassium channels. Chain C"/>
    <property type="match status" value="1"/>
</dbReference>
<evidence type="ECO:0000256" key="11">
    <source>
        <dbReference type="ARBA" id="ARBA00023303"/>
    </source>
</evidence>
<comment type="subcellular location">
    <subcellularLocation>
        <location evidence="1">Membrane</location>
        <topology evidence="1">Multi-pass membrane protein</topology>
    </subcellularLocation>
</comment>
<dbReference type="PRINTS" id="PR01491">
    <property type="entry name" value="KVCHANNEL"/>
</dbReference>
<keyword evidence="2" id="KW-0813">Transport</keyword>
<feature type="transmembrane region" description="Helical" evidence="12">
    <location>
        <begin position="310"/>
        <end position="330"/>
    </location>
</feature>
<evidence type="ECO:0000256" key="5">
    <source>
        <dbReference type="ARBA" id="ARBA00022826"/>
    </source>
</evidence>
<dbReference type="SUPFAM" id="SSF81324">
    <property type="entry name" value="Voltage-gated potassium channels"/>
    <property type="match status" value="1"/>
</dbReference>
<dbReference type="Gene3D" id="3.30.710.10">
    <property type="entry name" value="Potassium Channel Kv1.1, Chain A"/>
    <property type="match status" value="1"/>
</dbReference>
<keyword evidence="3" id="KW-0633">Potassium transport</keyword>
<dbReference type="InterPro" id="IPR005821">
    <property type="entry name" value="Ion_trans_dom"/>
</dbReference>
<comment type="caution">
    <text evidence="14">The sequence shown here is derived from an EMBL/GenBank/DDBJ whole genome shotgun (WGS) entry which is preliminary data.</text>
</comment>
<proteinExistence type="predicted"/>
<dbReference type="InterPro" id="IPR027359">
    <property type="entry name" value="Volt_channel_dom_sf"/>
</dbReference>
<keyword evidence="4 12" id="KW-0812">Transmembrane</keyword>
<feature type="transmembrane region" description="Helical" evidence="12">
    <location>
        <begin position="435"/>
        <end position="454"/>
    </location>
</feature>
<dbReference type="InterPro" id="IPR003974">
    <property type="entry name" value="K_chnl_volt-dep_Kv3"/>
</dbReference>
<keyword evidence="7" id="KW-0630">Potassium</keyword>
<dbReference type="PANTHER" id="PTHR11537">
    <property type="entry name" value="VOLTAGE-GATED POTASSIUM CHANNEL"/>
    <property type="match status" value="1"/>
</dbReference>
<evidence type="ECO:0000256" key="7">
    <source>
        <dbReference type="ARBA" id="ARBA00022958"/>
    </source>
</evidence>
<evidence type="ECO:0000256" key="6">
    <source>
        <dbReference type="ARBA" id="ARBA00022882"/>
    </source>
</evidence>
<keyword evidence="9" id="KW-0406">Ion transport</keyword>
<dbReference type="EMBL" id="CALNXI010000366">
    <property type="protein sequence ID" value="CAH3025679.1"/>
    <property type="molecule type" value="Genomic_DNA"/>
</dbReference>
<evidence type="ECO:0000313" key="15">
    <source>
        <dbReference type="Proteomes" id="UP001159427"/>
    </source>
</evidence>
<keyword evidence="15" id="KW-1185">Reference proteome</keyword>
<dbReference type="Proteomes" id="UP001159427">
    <property type="component" value="Unassembled WGS sequence"/>
</dbReference>
<evidence type="ECO:0000256" key="10">
    <source>
        <dbReference type="ARBA" id="ARBA00023136"/>
    </source>
</evidence>
<keyword evidence="10 12" id="KW-0472">Membrane</keyword>
<evidence type="ECO:0000256" key="3">
    <source>
        <dbReference type="ARBA" id="ARBA00022538"/>
    </source>
</evidence>
<feature type="transmembrane region" description="Helical" evidence="12">
    <location>
        <begin position="240"/>
        <end position="258"/>
    </location>
</feature>
<dbReference type="Gene3D" id="1.10.287.70">
    <property type="match status" value="1"/>
</dbReference>
<keyword evidence="6" id="KW-0851">Voltage-gated channel</keyword>
<dbReference type="PRINTS" id="PR00169">
    <property type="entry name" value="KCHANNEL"/>
</dbReference>
<evidence type="ECO:0000313" key="14">
    <source>
        <dbReference type="EMBL" id="CAH3025679.1"/>
    </source>
</evidence>